<organism evidence="2 3">
    <name type="scientific">Saccharothrix espanaensis (strain ATCC 51144 / DSM 44229 / JCM 9112 / NBRC 15066 / NRRL 15764)</name>
    <dbReference type="NCBI Taxonomy" id="1179773"/>
    <lineage>
        <taxon>Bacteria</taxon>
        <taxon>Bacillati</taxon>
        <taxon>Actinomycetota</taxon>
        <taxon>Actinomycetes</taxon>
        <taxon>Pseudonocardiales</taxon>
        <taxon>Pseudonocardiaceae</taxon>
        <taxon>Saccharothrix</taxon>
    </lineage>
</organism>
<dbReference type="eggNOG" id="COG4995">
    <property type="taxonomic scope" value="Bacteria"/>
</dbReference>
<gene>
    <name evidence="2" type="ordered locus">BN6_61380</name>
</gene>
<feature type="domain" description="CHAT" evidence="1">
    <location>
        <begin position="756"/>
        <end position="1032"/>
    </location>
</feature>
<dbReference type="AlphaFoldDB" id="K0JZG3"/>
<accession>K0JZG3</accession>
<name>K0JZG3_SACES</name>
<dbReference type="HOGENOM" id="CLU_001305_0_1_11"/>
<reference evidence="2 3" key="1">
    <citation type="journal article" date="2012" name="BMC Genomics">
        <title>Complete genome sequence of Saccharothrix espanaensis DSM 44229T and comparison to the other completely sequenced Pseudonocardiaceae.</title>
        <authorList>
            <person name="Strobel T."/>
            <person name="Al-Dilaimi A."/>
            <person name="Blom J."/>
            <person name="Gessner A."/>
            <person name="Kalinowski J."/>
            <person name="Luzhetska M."/>
            <person name="Puhler A."/>
            <person name="Szczepanowski R."/>
            <person name="Bechthold A."/>
            <person name="Ruckert C."/>
        </authorList>
    </citation>
    <scope>NUCLEOTIDE SEQUENCE [LARGE SCALE GENOMIC DNA]</scope>
    <source>
        <strain evidence="3">ATCC 51144 / DSM 44229 / JCM 9112 / NBRC 15066 / NRRL 15764</strain>
    </source>
</reference>
<dbReference type="EMBL" id="HE804045">
    <property type="protein sequence ID" value="CCH33390.1"/>
    <property type="molecule type" value="Genomic_DNA"/>
</dbReference>
<evidence type="ECO:0000259" key="1">
    <source>
        <dbReference type="Pfam" id="PF12770"/>
    </source>
</evidence>
<protein>
    <recommendedName>
        <fullName evidence="1">CHAT domain-containing protein</fullName>
    </recommendedName>
</protein>
<dbReference type="STRING" id="1179773.BN6_61380"/>
<dbReference type="PATRIC" id="fig|1179773.3.peg.6183"/>
<keyword evidence="3" id="KW-1185">Reference proteome</keyword>
<dbReference type="BioCyc" id="SESP1179773:BN6_RS29540-MONOMER"/>
<evidence type="ECO:0000313" key="3">
    <source>
        <dbReference type="Proteomes" id="UP000006281"/>
    </source>
</evidence>
<dbReference type="Proteomes" id="UP000006281">
    <property type="component" value="Chromosome"/>
</dbReference>
<proteinExistence type="predicted"/>
<dbReference type="InterPro" id="IPR024983">
    <property type="entry name" value="CHAT_dom"/>
</dbReference>
<dbReference type="KEGG" id="sesp:BN6_61380"/>
<evidence type="ECO:0000313" key="2">
    <source>
        <dbReference type="EMBL" id="CCH33390.1"/>
    </source>
</evidence>
<dbReference type="Pfam" id="PF12770">
    <property type="entry name" value="CHAT"/>
    <property type="match status" value="1"/>
</dbReference>
<sequence length="1032" mass="111956">MLDDDWREHYRLSDLFVRTRELRHLDAAIEILEDWSETVEQDAEAWLATSFFGALASAMFKRFQVTNAREDLSRATATARRALKFDEGELVMRISVRAVYANALAIDAQERNDLATIDKALTVTRQAQDLVDPDMRHAEGLWVSAEVVAVPLLVARYHLTDDRQVLADAVRRGRALLTRSAPVFDETDRASVVAAMAIALNVKAEVEGDIALADEAVAFAARAAALPGSRPGDVLDRRSVHGQALLVRFRLAGDPDDVDRAVHIARSACPADPTQATTTPELMRVNSLAIAVYTRYTEQHAITDLRHAMELFMFVSEHPAATGTDRYLALNNLGVTMRTRYETSADESHLDIAIDSLARAVDGGGTEDTGTDHRSFAHRRWVLGMWAGLLRRRFERSGDPDDLVAAEAAVREALRQTVVRRERDQLGTALGHVLACRAASASPKEARALRGEVVELMRAGAAVDRSESPGLYAAARLNVAIALREHFEVGAPGAALAESISIAREIAESPRSSPRLRLDAADTWARAAWLVDTHDGLVDACTAAIDALPDLVRPGLERYGQEELLWRYRNLGMEGAAAALAVGDPETALLLLERGRAILWTQTLRADSEFARLEREHPKLATRLTALDGALHRLESLEDLSVKGRATESRLALVEQRRRVLAEIHRVEGFADYLSMPGSLALDQLPEDCTVLVPFGCRYGCAALIVDRSGVRSVDLPITAARVGLAFAVLFGAAETILRVPSRAEVKEAHRAVVDLLAALYDEVAGPALDAAGIGEPALDEPLPRVWWSPAGLLSFLPLHAAGVHDDALPRAVLDRAVSSYTPTVRDLLGEPPRPVEGRTAVVCPPRIGDLDLLSGARDEAEGVLELVPDAVRLFDEDATADRVLAVLPTASWVHLACHGMQDPSNPAEAGFVLADRTLLLSELSRRVPLPGAVAVLAACDTARGGTLVADEAVTLVAAARFAGFTHVIGSLYTADDTATREVMRTLYLAARESPDGSVDIARTLHEAVRTARAESGARRPYFWAGLIHSGR</sequence>